<dbReference type="Pfam" id="PF12796">
    <property type="entry name" value="Ank_2"/>
    <property type="match status" value="1"/>
</dbReference>
<proteinExistence type="predicted"/>
<dbReference type="InterPro" id="IPR036770">
    <property type="entry name" value="Ankyrin_rpt-contain_sf"/>
</dbReference>
<dbReference type="PANTHER" id="PTHR24123:SF33">
    <property type="entry name" value="PROTEIN HOS4"/>
    <property type="match status" value="1"/>
</dbReference>
<evidence type="ECO:0000256" key="2">
    <source>
        <dbReference type="ARBA" id="ARBA00023043"/>
    </source>
</evidence>
<dbReference type="InterPro" id="IPR002110">
    <property type="entry name" value="Ankyrin_rpt"/>
</dbReference>
<evidence type="ECO:0000256" key="3">
    <source>
        <dbReference type="PROSITE-ProRule" id="PRU00023"/>
    </source>
</evidence>
<feature type="repeat" description="ANK" evidence="3">
    <location>
        <begin position="607"/>
        <end position="639"/>
    </location>
</feature>
<dbReference type="Gene3D" id="1.25.40.20">
    <property type="entry name" value="Ankyrin repeat-containing domain"/>
    <property type="match status" value="2"/>
</dbReference>
<keyword evidence="1" id="KW-0677">Repeat</keyword>
<organism evidence="4 5">
    <name type="scientific">Furculomyces boomerangus</name>
    <dbReference type="NCBI Taxonomy" id="61424"/>
    <lineage>
        <taxon>Eukaryota</taxon>
        <taxon>Fungi</taxon>
        <taxon>Fungi incertae sedis</taxon>
        <taxon>Zoopagomycota</taxon>
        <taxon>Kickxellomycotina</taxon>
        <taxon>Harpellomycetes</taxon>
        <taxon>Harpellales</taxon>
        <taxon>Harpellaceae</taxon>
        <taxon>Furculomyces</taxon>
    </lineage>
</organism>
<dbReference type="InterPro" id="IPR051165">
    <property type="entry name" value="Multifunctional_ANK_Repeat"/>
</dbReference>
<evidence type="ECO:0000313" key="5">
    <source>
        <dbReference type="Proteomes" id="UP000245699"/>
    </source>
</evidence>
<dbReference type="PROSITE" id="PS50088">
    <property type="entry name" value="ANK_REPEAT"/>
    <property type="match status" value="1"/>
</dbReference>
<evidence type="ECO:0000313" key="4">
    <source>
        <dbReference type="EMBL" id="PVU94867.1"/>
    </source>
</evidence>
<sequence length="721" mass="82148">MDNLSYEILSLIFIWSRNPNLALVSRSFYEVSKSVTVQANTLIGIFGKRRDIESSRMLKKYPKLAMKRKLYIALLRKGLFLDQNLPLYERPFALGWIDVINQMLQQTKLVEVSEAERVENLDQKTSEQQELYIIEPYYKIGAEEYRCVVDSKPKNYIKVLKLLDDAHKIQINAAKEHNILSTMIVGKSAIVTPHEKINYKVDRGYRYPVYFYGNSRESIFPPEFYEGVVSTNLKLFFESLSKEKLQDSFATAIRIQNRKMIDFILSHSNLVQLASNQSFHEAIKTGNMKIINDHMRNKHLIQYTSTDILNYEGIKNVQVLDLGLRSTIQDEKRMLELFQQFSKENKMDFLKCLLDFGLDRNRIREEYIKNTEYLNFTLPFETVLFFYNNGLDFLHLNGKAISLASEIGDIKMAEFLTKKGAETCYGITCLIRSAISTNNIEMARVLLLNDSKFHMCIRADFRFACLKGNNEIAAIMLEKRKDIHKTIPNLLLSVYSRGNMDVCNLLIKSGADINEGNGKLLKMAIQKNDSVMIGQLAELGAVLDLSDKKSIFSVTEYGYTNLVEKAIKCGLASNTETMNSCLILSIKNNHYDIFCLLLKNNADPLFQKNSPIVFACGVGNVDMVKILISMGANIRANNDKGFVQACKSGHYEIAKLAIEHGADVSAGSYKNEAFKCAYLGGYQEIVDLLIENGADKNFILNGKLLEDYNNQDSCKKNEDIN</sequence>
<dbReference type="Proteomes" id="UP000245699">
    <property type="component" value="Unassembled WGS sequence"/>
</dbReference>
<reference evidence="4 5" key="1">
    <citation type="journal article" date="2018" name="MBio">
        <title>Comparative Genomics Reveals the Core Gene Toolbox for the Fungus-Insect Symbiosis.</title>
        <authorList>
            <person name="Wang Y."/>
            <person name="Stata M."/>
            <person name="Wang W."/>
            <person name="Stajich J.E."/>
            <person name="White M.M."/>
            <person name="Moncalvo J.M."/>
        </authorList>
    </citation>
    <scope>NUCLEOTIDE SEQUENCE [LARGE SCALE GENOMIC DNA]</scope>
    <source>
        <strain evidence="4 5">AUS-77-4</strain>
    </source>
</reference>
<dbReference type="OrthoDB" id="194358at2759"/>
<dbReference type="EMBL" id="MBFT01000217">
    <property type="protein sequence ID" value="PVU94867.1"/>
    <property type="molecule type" value="Genomic_DNA"/>
</dbReference>
<evidence type="ECO:0000256" key="1">
    <source>
        <dbReference type="ARBA" id="ARBA00022737"/>
    </source>
</evidence>
<gene>
    <name evidence="4" type="ORF">BB559_002905</name>
</gene>
<dbReference type="SMART" id="SM00248">
    <property type="entry name" value="ANK"/>
    <property type="match status" value="8"/>
</dbReference>
<keyword evidence="5" id="KW-1185">Reference proteome</keyword>
<dbReference type="SUPFAM" id="SSF48403">
    <property type="entry name" value="Ankyrin repeat"/>
    <property type="match status" value="1"/>
</dbReference>
<dbReference type="PROSITE" id="PS50297">
    <property type="entry name" value="ANK_REP_REGION"/>
    <property type="match status" value="1"/>
</dbReference>
<dbReference type="AlphaFoldDB" id="A0A2T9YRB3"/>
<protein>
    <submittedName>
        <fullName evidence="4">Uncharacterized protein</fullName>
    </submittedName>
</protein>
<name>A0A2T9YRB3_9FUNG</name>
<comment type="caution">
    <text evidence="4">The sequence shown here is derived from an EMBL/GenBank/DDBJ whole genome shotgun (WGS) entry which is preliminary data.</text>
</comment>
<dbReference type="STRING" id="61424.A0A2T9YRB3"/>
<accession>A0A2T9YRB3</accession>
<keyword evidence="2 3" id="KW-0040">ANK repeat</keyword>
<dbReference type="PANTHER" id="PTHR24123">
    <property type="entry name" value="ANKYRIN REPEAT-CONTAINING"/>
    <property type="match status" value="1"/>
</dbReference>